<gene>
    <name evidence="1" type="ORF">ARMGADRAFT_1035330</name>
</gene>
<evidence type="ECO:0000313" key="1">
    <source>
        <dbReference type="EMBL" id="PBK86779.1"/>
    </source>
</evidence>
<dbReference type="EMBL" id="KZ293682">
    <property type="protein sequence ID" value="PBK86779.1"/>
    <property type="molecule type" value="Genomic_DNA"/>
</dbReference>
<dbReference type="InParanoid" id="A0A2H3CUM3"/>
<name>A0A2H3CUM3_ARMGA</name>
<keyword evidence="2" id="KW-1185">Reference proteome</keyword>
<organism evidence="1 2">
    <name type="scientific">Armillaria gallica</name>
    <name type="common">Bulbous honey fungus</name>
    <name type="synonym">Armillaria bulbosa</name>
    <dbReference type="NCBI Taxonomy" id="47427"/>
    <lineage>
        <taxon>Eukaryota</taxon>
        <taxon>Fungi</taxon>
        <taxon>Dikarya</taxon>
        <taxon>Basidiomycota</taxon>
        <taxon>Agaricomycotina</taxon>
        <taxon>Agaricomycetes</taxon>
        <taxon>Agaricomycetidae</taxon>
        <taxon>Agaricales</taxon>
        <taxon>Marasmiineae</taxon>
        <taxon>Physalacriaceae</taxon>
        <taxon>Armillaria</taxon>
    </lineage>
</organism>
<protein>
    <submittedName>
        <fullName evidence="1">Uncharacterized protein</fullName>
    </submittedName>
</protein>
<reference evidence="2" key="1">
    <citation type="journal article" date="2017" name="Nat. Ecol. Evol.">
        <title>Genome expansion and lineage-specific genetic innovations in the forest pathogenic fungi Armillaria.</title>
        <authorList>
            <person name="Sipos G."/>
            <person name="Prasanna A.N."/>
            <person name="Walter M.C."/>
            <person name="O'Connor E."/>
            <person name="Balint B."/>
            <person name="Krizsan K."/>
            <person name="Kiss B."/>
            <person name="Hess J."/>
            <person name="Varga T."/>
            <person name="Slot J."/>
            <person name="Riley R."/>
            <person name="Boka B."/>
            <person name="Rigling D."/>
            <person name="Barry K."/>
            <person name="Lee J."/>
            <person name="Mihaltcheva S."/>
            <person name="LaButti K."/>
            <person name="Lipzen A."/>
            <person name="Waldron R."/>
            <person name="Moloney N.M."/>
            <person name="Sperisen C."/>
            <person name="Kredics L."/>
            <person name="Vagvoelgyi C."/>
            <person name="Patrignani A."/>
            <person name="Fitzpatrick D."/>
            <person name="Nagy I."/>
            <person name="Doyle S."/>
            <person name="Anderson J.B."/>
            <person name="Grigoriev I.V."/>
            <person name="Gueldener U."/>
            <person name="Muensterkoetter M."/>
            <person name="Nagy L.G."/>
        </authorList>
    </citation>
    <scope>NUCLEOTIDE SEQUENCE [LARGE SCALE GENOMIC DNA]</scope>
    <source>
        <strain evidence="2">Ar21-2</strain>
    </source>
</reference>
<evidence type="ECO:0000313" key="2">
    <source>
        <dbReference type="Proteomes" id="UP000217790"/>
    </source>
</evidence>
<dbReference type="Proteomes" id="UP000217790">
    <property type="component" value="Unassembled WGS sequence"/>
</dbReference>
<dbReference type="AlphaFoldDB" id="A0A2H3CUM3"/>
<accession>A0A2H3CUM3</accession>
<proteinExistence type="predicted"/>
<sequence length="318" mass="35008">MSSIHFPPSAIKYTITGIDFISTQQAPDNTSPGNYGKIFQMVPYTPFDGVNTAACKQKRHQAVQLDSYPAETAASVPVTAGDLSLWLMFIWFQSGMTRGIYKALSVNYGTVGSLLLVLRFLILSLDLGATPEVKAIPMVMSHSQEQQDSHPILKCIGYNHNHVPIMANTHSFDKQTLTSHCSPTKEDSTMYGVHFPIACIAANTPADSRELVKENDLPVIFSVTIAMPRCAFQGFLDRAWLQKMRLPICNIVGALIQPAKDAYFVITMSSLFGFCPLMEILLSSSYHDELTVTHGIVLCSRHQHDGLSFVYLATAGLT</sequence>